<accession>A0A4U3MJU1</accession>
<sequence>MLRIAGVDSSIDANVMELLLDPLPETGPAVVTYAAAECDSVPELVGSILRELETLAVGLFPAWLPEGEKLDGPGGAGMAAARVLAMRMATGARHFGPFLAELAAHAIQHRDSFTLRPTRGRAFPAEVRAAGLARVVAAAYRRHEVALVVYVPEKLSSHGETVLVAGCEWLAHQSGMGVWLVGPEVRRVETVHLKVPKAVALLAAGLPPSEPPAAVLRWPPLRGEPARYSEVEQAVEKALLECPWAHGREWNQTYPSNDALFVTIRTDLMWAHEKCVVELDGPEHLTAAKAEMDRLRDRHLDRDGFTVLRFTNEQVLDDLPAVLRRIKKFLLGRRLGLSEGAV</sequence>
<dbReference type="OrthoDB" id="570572at2"/>
<dbReference type="AlphaFoldDB" id="A0A4U3MJU1"/>
<dbReference type="InterPro" id="IPR047216">
    <property type="entry name" value="Endonuclease_DUF559_bact"/>
</dbReference>
<evidence type="ECO:0000313" key="3">
    <source>
        <dbReference type="Proteomes" id="UP000308705"/>
    </source>
</evidence>
<dbReference type="RefSeq" id="WP_137246902.1">
    <property type="nucleotide sequence ID" value="NZ_SZQA01000008.1"/>
</dbReference>
<dbReference type="Gene3D" id="3.40.960.10">
    <property type="entry name" value="VSR Endonuclease"/>
    <property type="match status" value="1"/>
</dbReference>
<dbReference type="Pfam" id="PF04480">
    <property type="entry name" value="DUF559"/>
    <property type="match status" value="1"/>
</dbReference>
<dbReference type="SUPFAM" id="SSF52980">
    <property type="entry name" value="Restriction endonuclease-like"/>
    <property type="match status" value="1"/>
</dbReference>
<dbReference type="PANTHER" id="PTHR38590">
    <property type="entry name" value="BLL0828 PROTEIN"/>
    <property type="match status" value="1"/>
</dbReference>
<dbReference type="InterPro" id="IPR007569">
    <property type="entry name" value="DUF559"/>
</dbReference>
<name>A0A4U3MJU1_9ACTN</name>
<reference evidence="2 3" key="1">
    <citation type="submission" date="2019-04" db="EMBL/GenBank/DDBJ databases">
        <title>Herbidospora sp. NEAU-GS14.nov., a novel actinomycete isolated from soil.</title>
        <authorList>
            <person name="Han L."/>
        </authorList>
    </citation>
    <scope>NUCLEOTIDE SEQUENCE [LARGE SCALE GENOMIC DNA]</scope>
    <source>
        <strain evidence="2 3">NEAU-GS14</strain>
    </source>
</reference>
<proteinExistence type="predicted"/>
<keyword evidence="3" id="KW-1185">Reference proteome</keyword>
<feature type="domain" description="DUF559" evidence="1">
    <location>
        <begin position="267"/>
        <end position="330"/>
    </location>
</feature>
<dbReference type="PANTHER" id="PTHR38590:SF1">
    <property type="entry name" value="BLL0828 PROTEIN"/>
    <property type="match status" value="1"/>
</dbReference>
<dbReference type="InterPro" id="IPR011335">
    <property type="entry name" value="Restrct_endonuc-II-like"/>
</dbReference>
<dbReference type="Proteomes" id="UP000308705">
    <property type="component" value="Unassembled WGS sequence"/>
</dbReference>
<evidence type="ECO:0000313" key="2">
    <source>
        <dbReference type="EMBL" id="TKK88979.1"/>
    </source>
</evidence>
<protein>
    <submittedName>
        <fullName evidence="2">DUF559 domain-containing protein</fullName>
    </submittedName>
</protein>
<dbReference type="EMBL" id="SZQA01000008">
    <property type="protein sequence ID" value="TKK88979.1"/>
    <property type="molecule type" value="Genomic_DNA"/>
</dbReference>
<evidence type="ECO:0000259" key="1">
    <source>
        <dbReference type="Pfam" id="PF04480"/>
    </source>
</evidence>
<comment type="caution">
    <text evidence="2">The sequence shown here is derived from an EMBL/GenBank/DDBJ whole genome shotgun (WGS) entry which is preliminary data.</text>
</comment>
<gene>
    <name evidence="2" type="ORF">FDA94_10675</name>
</gene>
<organism evidence="2 3">
    <name type="scientific">Herbidospora galbida</name>
    <dbReference type="NCBI Taxonomy" id="2575442"/>
    <lineage>
        <taxon>Bacteria</taxon>
        <taxon>Bacillati</taxon>
        <taxon>Actinomycetota</taxon>
        <taxon>Actinomycetes</taxon>
        <taxon>Streptosporangiales</taxon>
        <taxon>Streptosporangiaceae</taxon>
        <taxon>Herbidospora</taxon>
    </lineage>
</organism>